<dbReference type="AlphaFoldDB" id="A0A2A9MM39"/>
<gene>
    <name evidence="2" type="ORF">BESB_039090</name>
</gene>
<dbReference type="KEGG" id="bbes:BESB_039090"/>
<dbReference type="VEuPathDB" id="ToxoDB:BESB_039090"/>
<sequence>MRYRHPPPRGRIIASQPTQGLASPGWTNAESSHNSATATSPSVILQTNLTTVQPTDSSAMPIESAEVWDKCQAADSDSSNSSHSRSSHPANHHAAGIDPRRGPPSQETSPSNPHPTSESTTAPGSPDGETQPVLSGPEITTDDGSSNAIPQASEHPRGGAGNRETESGTPDAGDEKLSGDATASGGGDDDLPPGANSAYALWDPQCVGVAAVLPAFWLLTQW</sequence>
<evidence type="ECO:0000313" key="3">
    <source>
        <dbReference type="Proteomes" id="UP000224006"/>
    </source>
</evidence>
<reference evidence="2 3" key="1">
    <citation type="submission" date="2017-09" db="EMBL/GenBank/DDBJ databases">
        <title>Genome sequencing of Besnoitia besnoiti strain Bb-Ger1.</title>
        <authorList>
            <person name="Schares G."/>
            <person name="Venepally P."/>
            <person name="Lorenzi H.A."/>
        </authorList>
    </citation>
    <scope>NUCLEOTIDE SEQUENCE [LARGE SCALE GENOMIC DNA]</scope>
    <source>
        <strain evidence="2 3">Bb-Ger1</strain>
    </source>
</reference>
<feature type="compositionally biased region" description="Low complexity" evidence="1">
    <location>
        <begin position="73"/>
        <end position="94"/>
    </location>
</feature>
<protein>
    <submittedName>
        <fullName evidence="2">Uncharacterized protein</fullName>
    </submittedName>
</protein>
<dbReference type="GeneID" id="40308890"/>
<name>A0A2A9MM39_BESBE</name>
<feature type="region of interest" description="Disordered" evidence="1">
    <location>
        <begin position="1"/>
        <end position="199"/>
    </location>
</feature>
<feature type="compositionally biased region" description="Polar residues" evidence="1">
    <location>
        <begin position="105"/>
        <end position="123"/>
    </location>
</feature>
<proteinExistence type="predicted"/>
<organism evidence="2 3">
    <name type="scientific">Besnoitia besnoiti</name>
    <name type="common">Apicomplexan protozoan</name>
    <dbReference type="NCBI Taxonomy" id="94643"/>
    <lineage>
        <taxon>Eukaryota</taxon>
        <taxon>Sar</taxon>
        <taxon>Alveolata</taxon>
        <taxon>Apicomplexa</taxon>
        <taxon>Conoidasida</taxon>
        <taxon>Coccidia</taxon>
        <taxon>Eucoccidiorida</taxon>
        <taxon>Eimeriorina</taxon>
        <taxon>Sarcocystidae</taxon>
        <taxon>Besnoitia</taxon>
    </lineage>
</organism>
<dbReference type="EMBL" id="NWUJ01000002">
    <property type="protein sequence ID" value="PFH37451.1"/>
    <property type="molecule type" value="Genomic_DNA"/>
</dbReference>
<comment type="caution">
    <text evidence="2">The sequence shown here is derived from an EMBL/GenBank/DDBJ whole genome shotgun (WGS) entry which is preliminary data.</text>
</comment>
<accession>A0A2A9MM39</accession>
<evidence type="ECO:0000256" key="1">
    <source>
        <dbReference type="SAM" id="MobiDB-lite"/>
    </source>
</evidence>
<feature type="compositionally biased region" description="Polar residues" evidence="1">
    <location>
        <begin position="15"/>
        <end position="58"/>
    </location>
</feature>
<evidence type="ECO:0000313" key="2">
    <source>
        <dbReference type="EMBL" id="PFH37451.1"/>
    </source>
</evidence>
<dbReference type="RefSeq" id="XP_029221460.1">
    <property type="nucleotide sequence ID" value="XM_029362495.1"/>
</dbReference>
<keyword evidence="3" id="KW-1185">Reference proteome</keyword>
<dbReference type="Proteomes" id="UP000224006">
    <property type="component" value="Chromosome II"/>
</dbReference>